<reference evidence="6 7" key="1">
    <citation type="journal article" date="2016" name="Gene">
        <title>PacBio SMRT assembly of a complex multi-replicon genome reveals chlorocatechol degradative operon in a region of genome plasticity.</title>
        <authorList>
            <person name="Ricker N."/>
            <person name="Shen S.Y."/>
            <person name="Goordial J."/>
            <person name="Jin S."/>
            <person name="Fulthorpe R.R."/>
        </authorList>
    </citation>
    <scope>NUCLEOTIDE SEQUENCE [LARGE SCALE GENOMIC DNA]</scope>
    <source>
        <strain evidence="6 7">OLGA172</strain>
        <plasmid evidence="7">polga1</plasmid>
    </source>
</reference>
<proteinExistence type="predicted"/>
<evidence type="ECO:0000313" key="6">
    <source>
        <dbReference type="EMBL" id="ANB77801.1"/>
    </source>
</evidence>
<dbReference type="Gene3D" id="3.30.420.10">
    <property type="entry name" value="Ribonuclease H-like superfamily/Ribonuclease H"/>
    <property type="match status" value="1"/>
</dbReference>
<dbReference type="InterPro" id="IPR052183">
    <property type="entry name" value="IS_Transposase"/>
</dbReference>
<dbReference type="EMBL" id="CP014580">
    <property type="protein sequence ID" value="ANB77801.1"/>
    <property type="molecule type" value="Genomic_DNA"/>
</dbReference>
<evidence type="ECO:0000313" key="7">
    <source>
        <dbReference type="Proteomes" id="UP000076852"/>
    </source>
</evidence>
<geneLocation type="plasmid" evidence="7">
    <name>polga1</name>
</geneLocation>
<name>A0A160FWX5_9BURK</name>
<keyword evidence="6" id="KW-0614">Plasmid</keyword>
<evidence type="ECO:0000256" key="3">
    <source>
        <dbReference type="ARBA" id="ARBA00023125"/>
    </source>
</evidence>
<comment type="function">
    <text evidence="1">Involved in the transposition of the insertion sequence.</text>
</comment>
<dbReference type="GO" id="GO:0015074">
    <property type="term" value="P:DNA integration"/>
    <property type="evidence" value="ECO:0007669"/>
    <property type="project" value="InterPro"/>
</dbReference>
<dbReference type="GO" id="GO:0006310">
    <property type="term" value="P:DNA recombination"/>
    <property type="evidence" value="ECO:0007669"/>
    <property type="project" value="UniProtKB-KW"/>
</dbReference>
<evidence type="ECO:0000256" key="4">
    <source>
        <dbReference type="ARBA" id="ARBA00023172"/>
    </source>
</evidence>
<evidence type="ECO:0000256" key="1">
    <source>
        <dbReference type="ARBA" id="ARBA00002286"/>
    </source>
</evidence>
<keyword evidence="3" id="KW-0238">DNA-binding</keyword>
<dbReference type="AlphaFoldDB" id="A0A160FWX5"/>
<dbReference type="InterPro" id="IPR032874">
    <property type="entry name" value="DDE_dom"/>
</dbReference>
<evidence type="ECO:0000256" key="2">
    <source>
        <dbReference type="ARBA" id="ARBA00022578"/>
    </source>
</evidence>
<dbReference type="PANTHER" id="PTHR35528">
    <property type="entry name" value="BLL1675 PROTEIN"/>
    <property type="match status" value="1"/>
</dbReference>
<dbReference type="InterPro" id="IPR047930">
    <property type="entry name" value="Transpos_IS6"/>
</dbReference>
<dbReference type="GO" id="GO:0003677">
    <property type="term" value="F:DNA binding"/>
    <property type="evidence" value="ECO:0007669"/>
    <property type="project" value="UniProtKB-KW"/>
</dbReference>
<accession>A0A160FWX5</accession>
<dbReference type="KEGG" id="buz:AYM40_36185"/>
<keyword evidence="4" id="KW-0233">DNA recombination</keyword>
<dbReference type="SUPFAM" id="SSF53098">
    <property type="entry name" value="Ribonuclease H-like"/>
    <property type="match status" value="1"/>
</dbReference>
<dbReference type="PROSITE" id="PS50994">
    <property type="entry name" value="INTEGRASE"/>
    <property type="match status" value="1"/>
</dbReference>
<dbReference type="RefSeq" id="WP_063500983.1">
    <property type="nucleotide sequence ID" value="NZ_CP014580.1"/>
</dbReference>
<dbReference type="NCBIfam" id="NF033587">
    <property type="entry name" value="transpos_IS6"/>
    <property type="match status" value="1"/>
</dbReference>
<gene>
    <name evidence="6" type="ORF">AYM40_36185</name>
</gene>
<dbReference type="Proteomes" id="UP000076852">
    <property type="component" value="Plasmid pOLGA1"/>
</dbReference>
<organism evidence="6 7">
    <name type="scientific">Paraburkholderia phytofirmans OLGA172</name>
    <dbReference type="NCBI Taxonomy" id="1417228"/>
    <lineage>
        <taxon>Bacteria</taxon>
        <taxon>Pseudomonadati</taxon>
        <taxon>Pseudomonadota</taxon>
        <taxon>Betaproteobacteria</taxon>
        <taxon>Burkholderiales</taxon>
        <taxon>Burkholderiaceae</taxon>
        <taxon>Paraburkholderia</taxon>
    </lineage>
</organism>
<protein>
    <submittedName>
        <fullName evidence="6">Transposase</fullName>
    </submittedName>
</protein>
<keyword evidence="2" id="KW-0815">Transposition</keyword>
<dbReference type="Pfam" id="PF13610">
    <property type="entry name" value="DDE_Tnp_IS240"/>
    <property type="match status" value="1"/>
</dbReference>
<dbReference type="GO" id="GO:0032196">
    <property type="term" value="P:transposition"/>
    <property type="evidence" value="ECO:0007669"/>
    <property type="project" value="UniProtKB-KW"/>
</dbReference>
<dbReference type="OrthoDB" id="4315389at2"/>
<keyword evidence="7" id="KW-1185">Reference proteome</keyword>
<evidence type="ECO:0000259" key="5">
    <source>
        <dbReference type="PROSITE" id="PS50994"/>
    </source>
</evidence>
<feature type="domain" description="Integrase catalytic" evidence="5">
    <location>
        <begin position="71"/>
        <end position="228"/>
    </location>
</feature>
<dbReference type="InterPro" id="IPR012337">
    <property type="entry name" value="RNaseH-like_sf"/>
</dbReference>
<dbReference type="InterPro" id="IPR001584">
    <property type="entry name" value="Integrase_cat-core"/>
</dbReference>
<dbReference type="InterPro" id="IPR036397">
    <property type="entry name" value="RNaseH_sf"/>
</dbReference>
<sequence>MSKFKGLEELFAGRHFDREVIILCVRWYLRYKLSLRDLVEMMAERGLSLAHTTILRWVKRYSPEFVKRWNRFGTPTGQSWRVDETYIKLRGQWAYLYRAVDRAGQTVDFMLRAKRDVAAAKAFFKKAIKHQGQPPKTITLDGSAASHRAIREMKEDGVLPEDTNVRSSKYLNNQVEQDHRNIKSRTNVMLGFKQFKNATITLAGVELMHRIRKGQFSLTQLRVKDITVPAVWNAVLSAQ</sequence>
<dbReference type="PANTHER" id="PTHR35528:SF3">
    <property type="entry name" value="BLL1675 PROTEIN"/>
    <property type="match status" value="1"/>
</dbReference>